<accession>A0A2P2QIT3</accession>
<evidence type="ECO:0000313" key="1">
    <source>
        <dbReference type="EMBL" id="MBX66903.1"/>
    </source>
</evidence>
<sequence>MLIFHSTSQYQNNSDILEKVFSHAVSEEKVPRQVFLSLLIYVLAYLHSVFPCSDVALVLCPIPNHSICSLHQKAPVEYL</sequence>
<name>A0A2P2QIT3_RHIMU</name>
<organism evidence="1">
    <name type="scientific">Rhizophora mucronata</name>
    <name type="common">Asiatic mangrove</name>
    <dbReference type="NCBI Taxonomy" id="61149"/>
    <lineage>
        <taxon>Eukaryota</taxon>
        <taxon>Viridiplantae</taxon>
        <taxon>Streptophyta</taxon>
        <taxon>Embryophyta</taxon>
        <taxon>Tracheophyta</taxon>
        <taxon>Spermatophyta</taxon>
        <taxon>Magnoliopsida</taxon>
        <taxon>eudicotyledons</taxon>
        <taxon>Gunneridae</taxon>
        <taxon>Pentapetalae</taxon>
        <taxon>rosids</taxon>
        <taxon>fabids</taxon>
        <taxon>Malpighiales</taxon>
        <taxon>Rhizophoraceae</taxon>
        <taxon>Rhizophora</taxon>
    </lineage>
</organism>
<proteinExistence type="predicted"/>
<dbReference type="EMBL" id="GGEC01086419">
    <property type="protein sequence ID" value="MBX66903.1"/>
    <property type="molecule type" value="Transcribed_RNA"/>
</dbReference>
<protein>
    <submittedName>
        <fullName evidence="1">Uncharacterized protein</fullName>
    </submittedName>
</protein>
<dbReference type="AlphaFoldDB" id="A0A2P2QIT3"/>
<reference evidence="1" key="1">
    <citation type="submission" date="2018-02" db="EMBL/GenBank/DDBJ databases">
        <title>Rhizophora mucronata_Transcriptome.</title>
        <authorList>
            <person name="Meera S.P."/>
            <person name="Sreeshan A."/>
            <person name="Augustine A."/>
        </authorList>
    </citation>
    <scope>NUCLEOTIDE SEQUENCE</scope>
    <source>
        <tissue evidence="1">Leaf</tissue>
    </source>
</reference>